<dbReference type="InterPro" id="IPR023346">
    <property type="entry name" value="Lysozyme-like_dom_sf"/>
</dbReference>
<evidence type="ECO:0000256" key="1">
    <source>
        <dbReference type="SAM" id="MobiDB-lite"/>
    </source>
</evidence>
<dbReference type="InterPro" id="IPR018392">
    <property type="entry name" value="LysM"/>
</dbReference>
<dbReference type="PANTHER" id="PTHR33734:SF22">
    <property type="entry name" value="MEMBRANE-BOUND LYTIC MUREIN TRANSGLYCOSYLASE D"/>
    <property type="match status" value="1"/>
</dbReference>
<evidence type="ECO:0000313" key="3">
    <source>
        <dbReference type="EMBL" id="WXB77793.1"/>
    </source>
</evidence>
<feature type="domain" description="LysM" evidence="2">
    <location>
        <begin position="164"/>
        <end position="208"/>
    </location>
</feature>
<dbReference type="InterPro" id="IPR008258">
    <property type="entry name" value="Transglycosylase_SLT_dom_1"/>
</dbReference>
<dbReference type="Gene3D" id="3.10.350.10">
    <property type="entry name" value="LysM domain"/>
    <property type="match status" value="3"/>
</dbReference>
<sequence>MVLPLFVPVPATPVAPALDLTVGSTETAISAEGSKQHTVRAGETAYGIAQRYGVSTSALLSRNDLHTNDFIHPGQKLTVPQRSDSNAATGRQRSSSSRSGSTRAYTVRSGDTLTGIAARHDMSLDRLRSLNNLGSGFIHPGQKLRVTGAPAKPAKRPTSRPASSAYTVRNGDTLSGIAARRGMSVVKLAKLNDISTSTHIHPGQKLRVTGSQNTSQTAATKQNSFAGRTYSDSIVSAADDNRATLAARSIPGRAETKAIITRVARQHGVDPSLALAVSYLESGWNQRKVSVANAVGVMQVIPSSGEWTSSLVGRDLDLLDPEDNITAGVVLLKVLTEQSSSTSDAIAGYYQGLASVEANGMYADTKGYVANVKALRTRM</sequence>
<dbReference type="Pfam" id="PF01464">
    <property type="entry name" value="SLT"/>
    <property type="match status" value="1"/>
</dbReference>
<dbReference type="Proteomes" id="UP001382727">
    <property type="component" value="Chromosome"/>
</dbReference>
<proteinExistence type="predicted"/>
<organism evidence="3 4">
    <name type="scientific">Janibacter alittae</name>
    <dbReference type="NCBI Taxonomy" id="3115209"/>
    <lineage>
        <taxon>Bacteria</taxon>
        <taxon>Bacillati</taxon>
        <taxon>Actinomycetota</taxon>
        <taxon>Actinomycetes</taxon>
        <taxon>Micrococcales</taxon>
        <taxon>Intrasporangiaceae</taxon>
        <taxon>Janibacter</taxon>
    </lineage>
</organism>
<protein>
    <submittedName>
        <fullName evidence="3">LysM peptidoglycan-binding domain-containing protein</fullName>
    </submittedName>
</protein>
<reference evidence="3 4" key="1">
    <citation type="submission" date="2024-02" db="EMBL/GenBank/DDBJ databases">
        <title>Janibacter sp. nov., isolated from gut of marine sandworm.</title>
        <authorList>
            <person name="Kim B."/>
            <person name="Jun M.O."/>
            <person name="Shin N.-R."/>
        </authorList>
    </citation>
    <scope>NUCLEOTIDE SEQUENCE [LARGE SCALE GENOMIC DNA]</scope>
    <source>
        <strain evidence="3 4">A1S7</strain>
    </source>
</reference>
<dbReference type="Gene3D" id="1.10.530.10">
    <property type="match status" value="1"/>
</dbReference>
<dbReference type="SUPFAM" id="SSF53955">
    <property type="entry name" value="Lysozyme-like"/>
    <property type="match status" value="1"/>
</dbReference>
<evidence type="ECO:0000259" key="2">
    <source>
        <dbReference type="PROSITE" id="PS51782"/>
    </source>
</evidence>
<dbReference type="RefSeq" id="WP_338752005.1">
    <property type="nucleotide sequence ID" value="NZ_CP144913.1"/>
</dbReference>
<feature type="compositionally biased region" description="Polar residues" evidence="1">
    <location>
        <begin position="78"/>
        <end position="88"/>
    </location>
</feature>
<name>A0ABZ2MLF7_9MICO</name>
<accession>A0ABZ2MLF7</accession>
<dbReference type="PANTHER" id="PTHR33734">
    <property type="entry name" value="LYSM DOMAIN-CONTAINING GPI-ANCHORED PROTEIN 2"/>
    <property type="match status" value="1"/>
</dbReference>
<keyword evidence="4" id="KW-1185">Reference proteome</keyword>
<dbReference type="SMART" id="SM00257">
    <property type="entry name" value="LysM"/>
    <property type="match status" value="3"/>
</dbReference>
<dbReference type="PROSITE" id="PS51782">
    <property type="entry name" value="LYSM"/>
    <property type="match status" value="3"/>
</dbReference>
<feature type="compositionally biased region" description="Low complexity" evidence="1">
    <location>
        <begin position="89"/>
        <end position="103"/>
    </location>
</feature>
<dbReference type="InterPro" id="IPR036779">
    <property type="entry name" value="LysM_dom_sf"/>
</dbReference>
<dbReference type="Pfam" id="PF01476">
    <property type="entry name" value="LysM"/>
    <property type="match status" value="3"/>
</dbReference>
<dbReference type="CDD" id="cd00118">
    <property type="entry name" value="LysM"/>
    <property type="match status" value="3"/>
</dbReference>
<dbReference type="EMBL" id="CP144913">
    <property type="protein sequence ID" value="WXB77793.1"/>
    <property type="molecule type" value="Genomic_DNA"/>
</dbReference>
<dbReference type="SUPFAM" id="SSF54106">
    <property type="entry name" value="LysM domain"/>
    <property type="match status" value="3"/>
</dbReference>
<gene>
    <name evidence="3" type="ORF">V1351_06870</name>
</gene>
<feature type="region of interest" description="Disordered" evidence="1">
    <location>
        <begin position="71"/>
        <end position="107"/>
    </location>
</feature>
<evidence type="ECO:0000313" key="4">
    <source>
        <dbReference type="Proteomes" id="UP001382727"/>
    </source>
</evidence>
<feature type="domain" description="LysM" evidence="2">
    <location>
        <begin position="103"/>
        <end position="146"/>
    </location>
</feature>
<feature type="domain" description="LysM" evidence="2">
    <location>
        <begin position="35"/>
        <end position="79"/>
    </location>
</feature>
<feature type="region of interest" description="Disordered" evidence="1">
    <location>
        <begin position="141"/>
        <end position="166"/>
    </location>
</feature>